<dbReference type="PROSITE" id="PS50112">
    <property type="entry name" value="PAS"/>
    <property type="match status" value="1"/>
</dbReference>
<dbReference type="InterPro" id="IPR035965">
    <property type="entry name" value="PAS-like_dom_sf"/>
</dbReference>
<dbReference type="NCBIfam" id="TIGR00229">
    <property type="entry name" value="sensory_box"/>
    <property type="match status" value="2"/>
</dbReference>
<dbReference type="AlphaFoldDB" id="A0A5C6D6A3"/>
<dbReference type="InterPro" id="IPR050482">
    <property type="entry name" value="Sensor_HK_TwoCompSys"/>
</dbReference>
<evidence type="ECO:0000256" key="1">
    <source>
        <dbReference type="ARBA" id="ARBA00022679"/>
    </source>
</evidence>
<keyword evidence="2 8" id="KW-0418">Kinase</keyword>
<protein>
    <submittedName>
        <fullName evidence="8">Oxygen sensor histidine kinase NreB</fullName>
        <ecNumber evidence="8">2.7.13.3</ecNumber>
    </submittedName>
</protein>
<keyword evidence="1 8" id="KW-0808">Transferase</keyword>
<dbReference type="SMART" id="SM00086">
    <property type="entry name" value="PAC"/>
    <property type="match status" value="2"/>
</dbReference>
<dbReference type="InterPro" id="IPR011712">
    <property type="entry name" value="Sig_transdc_His_kin_sub3_dim/P"/>
</dbReference>
<organism evidence="8 9">
    <name type="scientific">Novipirellula artificiosorum</name>
    <dbReference type="NCBI Taxonomy" id="2528016"/>
    <lineage>
        <taxon>Bacteria</taxon>
        <taxon>Pseudomonadati</taxon>
        <taxon>Planctomycetota</taxon>
        <taxon>Planctomycetia</taxon>
        <taxon>Pirellulales</taxon>
        <taxon>Pirellulaceae</taxon>
        <taxon>Novipirellula</taxon>
    </lineage>
</organism>
<feature type="domain" description="PAC" evidence="7">
    <location>
        <begin position="216"/>
        <end position="268"/>
    </location>
</feature>
<feature type="coiled-coil region" evidence="4">
    <location>
        <begin position="259"/>
        <end position="297"/>
    </location>
</feature>
<evidence type="ECO:0000256" key="4">
    <source>
        <dbReference type="SAM" id="Coils"/>
    </source>
</evidence>
<feature type="domain" description="PAS" evidence="6">
    <location>
        <begin position="29"/>
        <end position="99"/>
    </location>
</feature>
<name>A0A5C6D6A3_9BACT</name>
<dbReference type="GO" id="GO:0016020">
    <property type="term" value="C:membrane"/>
    <property type="evidence" value="ECO:0007669"/>
    <property type="project" value="InterPro"/>
</dbReference>
<evidence type="ECO:0000259" key="5">
    <source>
        <dbReference type="PROSITE" id="PS50109"/>
    </source>
</evidence>
<keyword evidence="9" id="KW-1185">Reference proteome</keyword>
<evidence type="ECO:0000313" key="8">
    <source>
        <dbReference type="EMBL" id="TWU31354.1"/>
    </source>
</evidence>
<dbReference type="Pfam" id="PF07730">
    <property type="entry name" value="HisKA_3"/>
    <property type="match status" value="1"/>
</dbReference>
<dbReference type="CDD" id="cd16917">
    <property type="entry name" value="HATPase_UhpB-NarQ-NarX-like"/>
    <property type="match status" value="1"/>
</dbReference>
<dbReference type="InterPro" id="IPR000700">
    <property type="entry name" value="PAS-assoc_C"/>
</dbReference>
<dbReference type="Gene3D" id="3.30.565.10">
    <property type="entry name" value="Histidine kinase-like ATPase, C-terminal domain"/>
    <property type="match status" value="1"/>
</dbReference>
<feature type="domain" description="Histidine kinase" evidence="5">
    <location>
        <begin position="301"/>
        <end position="496"/>
    </location>
</feature>
<dbReference type="InterPro" id="IPR036890">
    <property type="entry name" value="HATPase_C_sf"/>
</dbReference>
<dbReference type="GO" id="GO:0000155">
    <property type="term" value="F:phosphorelay sensor kinase activity"/>
    <property type="evidence" value="ECO:0007669"/>
    <property type="project" value="InterPro"/>
</dbReference>
<dbReference type="Gene3D" id="3.30.450.20">
    <property type="entry name" value="PAS domain"/>
    <property type="match status" value="2"/>
</dbReference>
<keyword evidence="3" id="KW-0902">Two-component regulatory system</keyword>
<dbReference type="InterPro" id="IPR005467">
    <property type="entry name" value="His_kinase_dom"/>
</dbReference>
<dbReference type="Proteomes" id="UP000319143">
    <property type="component" value="Unassembled WGS sequence"/>
</dbReference>
<dbReference type="Pfam" id="PF08448">
    <property type="entry name" value="PAS_4"/>
    <property type="match status" value="1"/>
</dbReference>
<evidence type="ECO:0000256" key="2">
    <source>
        <dbReference type="ARBA" id="ARBA00022777"/>
    </source>
</evidence>
<dbReference type="SUPFAM" id="SSF55785">
    <property type="entry name" value="PYP-like sensor domain (PAS domain)"/>
    <property type="match status" value="2"/>
</dbReference>
<dbReference type="SMART" id="SM00091">
    <property type="entry name" value="PAS"/>
    <property type="match status" value="2"/>
</dbReference>
<dbReference type="PROSITE" id="PS50109">
    <property type="entry name" value="HIS_KIN"/>
    <property type="match status" value="1"/>
</dbReference>
<proteinExistence type="predicted"/>
<evidence type="ECO:0000259" key="7">
    <source>
        <dbReference type="PROSITE" id="PS50113"/>
    </source>
</evidence>
<dbReference type="RefSeq" id="WP_231616047.1">
    <property type="nucleotide sequence ID" value="NZ_SJPV01000017.1"/>
</dbReference>
<dbReference type="CDD" id="cd00130">
    <property type="entry name" value="PAS"/>
    <property type="match status" value="2"/>
</dbReference>
<dbReference type="InterPro" id="IPR001610">
    <property type="entry name" value="PAC"/>
</dbReference>
<dbReference type="SUPFAM" id="SSF55874">
    <property type="entry name" value="ATPase domain of HSP90 chaperone/DNA topoisomerase II/histidine kinase"/>
    <property type="match status" value="1"/>
</dbReference>
<reference evidence="8 9" key="1">
    <citation type="submission" date="2019-02" db="EMBL/GenBank/DDBJ databases">
        <title>Deep-cultivation of Planctomycetes and their phenomic and genomic characterization uncovers novel biology.</title>
        <authorList>
            <person name="Wiegand S."/>
            <person name="Jogler M."/>
            <person name="Boedeker C."/>
            <person name="Pinto D."/>
            <person name="Vollmers J."/>
            <person name="Rivas-Marin E."/>
            <person name="Kohn T."/>
            <person name="Peeters S.H."/>
            <person name="Heuer A."/>
            <person name="Rast P."/>
            <person name="Oberbeckmann S."/>
            <person name="Bunk B."/>
            <person name="Jeske O."/>
            <person name="Meyerdierks A."/>
            <person name="Storesund J.E."/>
            <person name="Kallscheuer N."/>
            <person name="Luecker S."/>
            <person name="Lage O.M."/>
            <person name="Pohl T."/>
            <person name="Merkel B.J."/>
            <person name="Hornburger P."/>
            <person name="Mueller R.-W."/>
            <person name="Bruemmer F."/>
            <person name="Labrenz M."/>
            <person name="Spormann A.M."/>
            <person name="Op Den Camp H."/>
            <person name="Overmann J."/>
            <person name="Amann R."/>
            <person name="Jetten M.S.M."/>
            <person name="Mascher T."/>
            <person name="Medema M.H."/>
            <person name="Devos D.P."/>
            <person name="Kaster A.-K."/>
            <person name="Ovreas L."/>
            <person name="Rohde M."/>
            <person name="Galperin M.Y."/>
            <person name="Jogler C."/>
        </authorList>
    </citation>
    <scope>NUCLEOTIDE SEQUENCE [LARGE SCALE GENOMIC DNA]</scope>
    <source>
        <strain evidence="8 9">Poly41</strain>
    </source>
</reference>
<dbReference type="EC" id="2.7.13.3" evidence="8"/>
<dbReference type="Pfam" id="PF13426">
    <property type="entry name" value="PAS_9"/>
    <property type="match status" value="1"/>
</dbReference>
<dbReference type="EMBL" id="SJPV01000017">
    <property type="protein sequence ID" value="TWU31354.1"/>
    <property type="molecule type" value="Genomic_DNA"/>
</dbReference>
<dbReference type="InterPro" id="IPR013656">
    <property type="entry name" value="PAS_4"/>
</dbReference>
<evidence type="ECO:0000256" key="3">
    <source>
        <dbReference type="ARBA" id="ARBA00023012"/>
    </source>
</evidence>
<dbReference type="InterPro" id="IPR000014">
    <property type="entry name" value="PAS"/>
</dbReference>
<dbReference type="PROSITE" id="PS50113">
    <property type="entry name" value="PAC"/>
    <property type="match status" value="1"/>
</dbReference>
<evidence type="ECO:0000259" key="6">
    <source>
        <dbReference type="PROSITE" id="PS50112"/>
    </source>
</evidence>
<dbReference type="GO" id="GO:0046983">
    <property type="term" value="F:protein dimerization activity"/>
    <property type="evidence" value="ECO:0007669"/>
    <property type="project" value="InterPro"/>
</dbReference>
<accession>A0A5C6D6A3</accession>
<dbReference type="SMART" id="SM00387">
    <property type="entry name" value="HATPase_c"/>
    <property type="match status" value="1"/>
</dbReference>
<gene>
    <name evidence="8" type="primary">nreB_3</name>
    <name evidence="8" type="ORF">Poly41_62230</name>
</gene>
<comment type="caution">
    <text evidence="8">The sequence shown here is derived from an EMBL/GenBank/DDBJ whole genome shotgun (WGS) entry which is preliminary data.</text>
</comment>
<dbReference type="Pfam" id="PF02518">
    <property type="entry name" value="HATPase_c"/>
    <property type="match status" value="1"/>
</dbReference>
<dbReference type="PANTHER" id="PTHR24421:SF58">
    <property type="entry name" value="SIGNAL TRANSDUCTION HISTIDINE-PROTEIN KINASE_PHOSPHATASE UHPB"/>
    <property type="match status" value="1"/>
</dbReference>
<dbReference type="PANTHER" id="PTHR24421">
    <property type="entry name" value="NITRATE/NITRITE SENSOR PROTEIN NARX-RELATED"/>
    <property type="match status" value="1"/>
</dbReference>
<sequence length="496" mass="55108">MKDETKTTAQLIEALRRLRAKSHDPPSSRNDAWQSFMTASRDGLFFFDSDLRNLYANPAGLDMTGLTATNIIGKPLMDVVPSLEQSGRDAAYRSVIESGLPFQIDQLVPHPKLGPIHVSLTAFKIQDGLGIIVTDITERKQAESALEFASIAYENGLAANSTADVNGIINTVNGSFVSTWGYASKDEVIGKPIPDFLDDPEKSQAILAALHRVGTWQGEFLARRKDGSTFVAESRATLLINKDGTSKGFESSVLDITQRRRAEEAVHQARAELEQKVKSRTEKLRALTAKLIRAEEEERKRIAHILHEDLQQVLVGTRFTLSALNMENIPTEKRQQLLDKIDDQLRRAHQITRSISLDLHPPVLHVEGVGATLEWLKGDMKEKFGMTLTVDADEEAEPTTDGLRTFILQAVRELLLNVVKHAGVKRAQVRLKPHSDDWMLVEVNDKGAGFNPNQTRHCNSFGLFNISERAEHLGGQMEIQSATGKGTRITLIMPRS</sequence>
<keyword evidence="4" id="KW-0175">Coiled coil</keyword>
<dbReference type="InterPro" id="IPR003594">
    <property type="entry name" value="HATPase_dom"/>
</dbReference>
<evidence type="ECO:0000313" key="9">
    <source>
        <dbReference type="Proteomes" id="UP000319143"/>
    </source>
</evidence>